<gene>
    <name evidence="2" type="ORF">PACLA_8A071237</name>
</gene>
<proteinExistence type="predicted"/>
<dbReference type="PROSITE" id="PS01186">
    <property type="entry name" value="EGF_2"/>
    <property type="match status" value="1"/>
</dbReference>
<evidence type="ECO:0000313" key="2">
    <source>
        <dbReference type="EMBL" id="CAB4000743.1"/>
    </source>
</evidence>
<keyword evidence="3" id="KW-1185">Reference proteome</keyword>
<evidence type="ECO:0000256" key="1">
    <source>
        <dbReference type="PROSITE-ProRule" id="PRU00076"/>
    </source>
</evidence>
<feature type="disulfide bond" evidence="1">
    <location>
        <begin position="154"/>
        <end position="163"/>
    </location>
</feature>
<dbReference type="Proteomes" id="UP001152795">
    <property type="component" value="Unassembled WGS sequence"/>
</dbReference>
<sequence length="202" mass="23142">MKRFLRTALMSVQFLFLILFPLAVTMEQEYCMPEDNTEVAIPFCLLYKDACDLTNNILSEATYDFQNHCAMKCFQYYPFYAGYNFKKKHQKKTPNCTVNQNFHDCNADDKGWIFYHPVAPRKVPCHKMKNCKNGRKTIIYLKDGTGSDPYRCECPKGFSGDLCQIGELLKKTIAAQDKVPTPSVNSTILSGEPADFLRRLAS</sequence>
<dbReference type="EMBL" id="CACRXK020003914">
    <property type="protein sequence ID" value="CAB4000743.1"/>
    <property type="molecule type" value="Genomic_DNA"/>
</dbReference>
<dbReference type="AlphaFoldDB" id="A0A6S7HCB1"/>
<protein>
    <submittedName>
        <fullName evidence="2">---NA</fullName>
    </submittedName>
</protein>
<reference evidence="2" key="1">
    <citation type="submission" date="2020-04" db="EMBL/GenBank/DDBJ databases">
        <authorList>
            <person name="Alioto T."/>
            <person name="Alioto T."/>
            <person name="Gomez Garrido J."/>
        </authorList>
    </citation>
    <scope>NUCLEOTIDE SEQUENCE</scope>
    <source>
        <strain evidence="2">A484AB</strain>
    </source>
</reference>
<keyword evidence="1" id="KW-1015">Disulfide bond</keyword>
<dbReference type="PROSITE" id="PS50026">
    <property type="entry name" value="EGF_3"/>
    <property type="match status" value="1"/>
</dbReference>
<comment type="caution">
    <text evidence="1">Lacks conserved residue(s) required for the propagation of feature annotation.</text>
</comment>
<dbReference type="PROSITE" id="PS00022">
    <property type="entry name" value="EGF_1"/>
    <property type="match status" value="1"/>
</dbReference>
<keyword evidence="1" id="KW-0245">EGF-like domain</keyword>
<dbReference type="Gene3D" id="2.10.25.10">
    <property type="entry name" value="Laminin"/>
    <property type="match status" value="1"/>
</dbReference>
<name>A0A6S7HCB1_PARCT</name>
<organism evidence="2 3">
    <name type="scientific">Paramuricea clavata</name>
    <name type="common">Red gorgonian</name>
    <name type="synonym">Violescent sea-whip</name>
    <dbReference type="NCBI Taxonomy" id="317549"/>
    <lineage>
        <taxon>Eukaryota</taxon>
        <taxon>Metazoa</taxon>
        <taxon>Cnidaria</taxon>
        <taxon>Anthozoa</taxon>
        <taxon>Octocorallia</taxon>
        <taxon>Malacalcyonacea</taxon>
        <taxon>Plexauridae</taxon>
        <taxon>Paramuricea</taxon>
    </lineage>
</organism>
<accession>A0A6S7HCB1</accession>
<evidence type="ECO:0000313" key="3">
    <source>
        <dbReference type="Proteomes" id="UP001152795"/>
    </source>
</evidence>
<comment type="caution">
    <text evidence="2">The sequence shown here is derived from an EMBL/GenBank/DDBJ whole genome shotgun (WGS) entry which is preliminary data.</text>
</comment>
<dbReference type="InterPro" id="IPR000742">
    <property type="entry name" value="EGF"/>
</dbReference>